<reference evidence="3 4" key="1">
    <citation type="submission" date="2014-11" db="EMBL/GenBank/DDBJ databases">
        <authorList>
            <person name="Zhu J."/>
            <person name="Qi W."/>
            <person name="Song R."/>
        </authorList>
    </citation>
    <scope>NUCLEOTIDE SEQUENCE [LARGE SCALE GENOMIC DNA]</scope>
</reference>
<feature type="domain" description="TLDc" evidence="2">
    <location>
        <begin position="377"/>
        <end position="554"/>
    </location>
</feature>
<protein>
    <recommendedName>
        <fullName evidence="2">TLDc domain-containing protein</fullName>
    </recommendedName>
</protein>
<organism evidence="3 4">
    <name type="scientific">Vitrella brassicaformis (strain CCMP3155)</name>
    <dbReference type="NCBI Taxonomy" id="1169540"/>
    <lineage>
        <taxon>Eukaryota</taxon>
        <taxon>Sar</taxon>
        <taxon>Alveolata</taxon>
        <taxon>Colpodellida</taxon>
        <taxon>Vitrellaceae</taxon>
        <taxon>Vitrella</taxon>
    </lineage>
</organism>
<evidence type="ECO:0000256" key="1">
    <source>
        <dbReference type="SAM" id="MobiDB-lite"/>
    </source>
</evidence>
<dbReference type="EMBL" id="CDMY01000242">
    <property type="protein sequence ID" value="CEL95976.1"/>
    <property type="molecule type" value="Genomic_DNA"/>
</dbReference>
<accession>A0A0G4EIX8</accession>
<name>A0A0G4EIX8_VITBC</name>
<dbReference type="PhylomeDB" id="A0A0G4EIX8"/>
<feature type="region of interest" description="Disordered" evidence="1">
    <location>
        <begin position="175"/>
        <end position="200"/>
    </location>
</feature>
<feature type="compositionally biased region" description="Gly residues" evidence="1">
    <location>
        <begin position="184"/>
        <end position="193"/>
    </location>
</feature>
<evidence type="ECO:0000313" key="4">
    <source>
        <dbReference type="Proteomes" id="UP000041254"/>
    </source>
</evidence>
<dbReference type="InterPro" id="IPR006571">
    <property type="entry name" value="TLDc_dom"/>
</dbReference>
<dbReference type="InParanoid" id="A0A0G4EIX8"/>
<dbReference type="Proteomes" id="UP000041254">
    <property type="component" value="Unassembled WGS sequence"/>
</dbReference>
<evidence type="ECO:0000259" key="2">
    <source>
        <dbReference type="Pfam" id="PF07534"/>
    </source>
</evidence>
<dbReference type="Pfam" id="PF07534">
    <property type="entry name" value="TLD"/>
    <property type="match status" value="1"/>
</dbReference>
<dbReference type="VEuPathDB" id="CryptoDB:Vbra_7472"/>
<keyword evidence="4" id="KW-1185">Reference proteome</keyword>
<sequence>MSSLLGCEKADRLVRTSSDSLNRVTQQAIADTTKAGSDVKAITDEISGMVSARGGVWKLDETDGEIQVNAGGTVFPVSRQALLMPAMVRKYISVLLMHHANGLPRDENGRVYLEVSPAYFEAFLDELTLYKTGRTNRVELHVSSKRADPSSSDYHALFMQEIHCYSHAGPAAASASVEPTADSDGGGGDGESGGATDDVDTAIQRSVRAYEYALRTHAKAYKGLELVRDEIKRFLTAMEPFFASQDGGESQVLTLTDNVGRPVSVMRKTLMRLGPDHPLLTRFSTTPPCWDGRQVDKTPARHFVKIVDFARRIATLPPGQLIRPPLVEQGKMRHFIEDTEMYGFKYQPYCRRPADGHEYVAKSAEEWGRVVAMTGKNAATPTLVYKSSRDTFAYGPFLQKVNGKSGLLFALRDGDTHRFGAFIDGPLTPPADPTETNCYKAPVFFFSLSGAYDAPTKIEMPEDSQWVNLAGTQGVVKDTEDEPLANVGIGGGAAALWLGFAVPGPAADLSSCQQWLGRDELPDGYKGQTNHQDRGTLANKKLRFTCKELEVWHMRR</sequence>
<dbReference type="AlphaFoldDB" id="A0A0G4EIX8"/>
<gene>
    <name evidence="3" type="ORF">Vbra_7472</name>
</gene>
<evidence type="ECO:0000313" key="3">
    <source>
        <dbReference type="EMBL" id="CEL95976.1"/>
    </source>
</evidence>
<proteinExistence type="predicted"/>